<reference evidence="5 6" key="1">
    <citation type="submission" date="2019-09" db="EMBL/GenBank/DDBJ databases">
        <title>Bird 10,000 Genomes (B10K) Project - Family phase.</title>
        <authorList>
            <person name="Zhang G."/>
        </authorList>
    </citation>
    <scope>NUCLEOTIDE SEQUENCE [LARGE SCALE GENOMIC DNA]</scope>
    <source>
        <strain evidence="5">B10K-DU-002-11</strain>
        <tissue evidence="5">Muscle</tissue>
    </source>
</reference>
<evidence type="ECO:0000259" key="4">
    <source>
        <dbReference type="Pfam" id="PF15665"/>
    </source>
</evidence>
<keyword evidence="1 2" id="KW-0175">Coiled coil</keyword>
<dbReference type="Pfam" id="PF15665">
    <property type="entry name" value="FAM184"/>
    <property type="match status" value="1"/>
</dbReference>
<name>A0A7L1SD06_ARAGA</name>
<organism evidence="5 6">
    <name type="scientific">Aramus guarauna</name>
    <name type="common">Limpkin</name>
    <name type="synonym">Scolopax guarauna</name>
    <dbReference type="NCBI Taxonomy" id="54356"/>
    <lineage>
        <taxon>Eukaryota</taxon>
        <taxon>Metazoa</taxon>
        <taxon>Chordata</taxon>
        <taxon>Craniata</taxon>
        <taxon>Vertebrata</taxon>
        <taxon>Euteleostomi</taxon>
        <taxon>Archelosauria</taxon>
        <taxon>Archosauria</taxon>
        <taxon>Dinosauria</taxon>
        <taxon>Saurischia</taxon>
        <taxon>Theropoda</taxon>
        <taxon>Coelurosauria</taxon>
        <taxon>Aves</taxon>
        <taxon>Neognathae</taxon>
        <taxon>Neoaves</taxon>
        <taxon>Gruiformes</taxon>
        <taxon>Aramidae</taxon>
        <taxon>Aramus</taxon>
    </lineage>
</organism>
<feature type="coiled-coil region" evidence="2">
    <location>
        <begin position="600"/>
        <end position="816"/>
    </location>
</feature>
<gene>
    <name evidence="5" type="primary">Fam184b</name>
    <name evidence="5" type="ORF">ARAGUA_R15320</name>
</gene>
<feature type="non-terminal residue" evidence="5">
    <location>
        <position position="1"/>
    </location>
</feature>
<evidence type="ECO:0000313" key="6">
    <source>
        <dbReference type="Proteomes" id="UP000567570"/>
    </source>
</evidence>
<evidence type="ECO:0000313" key="5">
    <source>
        <dbReference type="EMBL" id="NXO47211.1"/>
    </source>
</evidence>
<feature type="compositionally biased region" description="Polar residues" evidence="3">
    <location>
        <begin position="14"/>
        <end position="27"/>
    </location>
</feature>
<dbReference type="InterPro" id="IPR039478">
    <property type="entry name" value="FAM184A/B_N"/>
</dbReference>
<evidence type="ECO:0000256" key="2">
    <source>
        <dbReference type="SAM" id="Coils"/>
    </source>
</evidence>
<proteinExistence type="predicted"/>
<dbReference type="EMBL" id="VXBL01000336">
    <property type="protein sequence ID" value="NXO47211.1"/>
    <property type="molecule type" value="Genomic_DNA"/>
</dbReference>
<evidence type="ECO:0000256" key="1">
    <source>
        <dbReference type="ARBA" id="ARBA00023054"/>
    </source>
</evidence>
<evidence type="ECO:0000256" key="3">
    <source>
        <dbReference type="SAM" id="MobiDB-lite"/>
    </source>
</evidence>
<dbReference type="PANTHER" id="PTHR18870:SF8">
    <property type="entry name" value="PROTEIN FAM184B"/>
    <property type="match status" value="1"/>
</dbReference>
<feature type="coiled-coil region" evidence="2">
    <location>
        <begin position="54"/>
        <end position="127"/>
    </location>
</feature>
<feature type="coiled-coil region" evidence="2">
    <location>
        <begin position="448"/>
        <end position="482"/>
    </location>
</feature>
<feature type="domain" description="Protein FAM184A/B N-terminal" evidence="4">
    <location>
        <begin position="46"/>
        <end position="165"/>
    </location>
</feature>
<dbReference type="Proteomes" id="UP000567570">
    <property type="component" value="Unassembled WGS sequence"/>
</dbReference>
<feature type="compositionally biased region" description="Basic and acidic residues" evidence="3">
    <location>
        <begin position="1014"/>
        <end position="1026"/>
    </location>
</feature>
<feature type="compositionally biased region" description="Polar residues" evidence="3">
    <location>
        <begin position="973"/>
        <end position="983"/>
    </location>
</feature>
<dbReference type="AlphaFoldDB" id="A0A7L1SD06"/>
<feature type="non-terminal residue" evidence="5">
    <location>
        <position position="1035"/>
    </location>
</feature>
<feature type="region of interest" description="Disordered" evidence="3">
    <location>
        <begin position="1"/>
        <end position="27"/>
    </location>
</feature>
<feature type="coiled-coil region" evidence="2">
    <location>
        <begin position="851"/>
        <end position="905"/>
    </location>
</feature>
<accession>A0A7L1SD06</accession>
<feature type="region of interest" description="Disordered" evidence="3">
    <location>
        <begin position="973"/>
        <end position="1026"/>
    </location>
</feature>
<protein>
    <submittedName>
        <fullName evidence="5">F184B protein</fullName>
    </submittedName>
</protein>
<sequence length="1035" mass="120124">MASGINKTHHPRTCNGSKAARSSSTEECNQEMHVKMCKKIAQLTKVIYALNTKNDEHEASIQALREAHEEEIQHILAETRETILQCKSKVEEEQLLRKRIQALEIAVEQHKRLKEEALAELTLCKKQVEERELRTEVKQAQVFLSTDTVDTNADFENKLLHLNQESGGLLNECKASRRANLDKKVISDEKYSMEGQALINEMENLKSENQRVTEEYTQKTSKLQASYEREKETLKNAMQQSMIETKKNCQQGEMEQRNSSEAEECFLLQQVKKLEADLEEKSQKISERKKHAQKLKERIQVEYEIVIPISAYKSANYQFFKIQGRRLILNCVKCSLEELISAYETVGVYTFMQSHLSERNLLTTTFLVFRYFLCYLKFKYSSILGNSRIPIFCYLVFQYLKGTYKKAREGLFTRAWSDRTRCNGLKLKEGRFRLDIKKKFFTVRLELQTQLEEFKRKSECELKQLEKEKEVLTGKLQNSSLEDIPKYTKFLQSSSRKSNEQQELGSSHCGTTELQITTVVLSGKGSRCQEKVKAEIGTRSEDKSRYDVVEGCGHKVGVQNVLFPKGVETLGTDLSSVVCSILSIQSTLKQILDQQANNFKESLKKHNLQSNKEKEKLLQDLQNTIKENQNVKLQLQASHQKVLKTLEKSKNQELKEAEERLKKEFNETFKIQHQSHRLEIQTLEEKAKKELHDELDQIQKQQTLLLGSLRMELSEQQTLCANLKKQIEELQMELRSVKTLKKQQARIQFLLRCHRSSQNQIRSLHDELEKCQSEISELKKENLLLKDTMELLTAELESQKQEAAQLQDREKQHRRLLVEDLNIKHKKELDILKQDHRKEIGNILSDFSTTQAHLQAKIFSLETKLEELEEKSRKWESRSEDTHLISCLQDKLNEREDIIKQLTETRKFQHSLLANTESHRNRSFSFNRNTGCLTPSMKQKKTVEVPSRVVSVPNLASYAKSFLSCDLRSKRSAPQITKSTSLDRSPGCLRVGSPSAQSSDSSAATRTRGNEPQQTKDDQKQDPRHQEWFTKYFSF</sequence>
<comment type="caution">
    <text evidence="5">The sequence shown here is derived from an EMBL/GenBank/DDBJ whole genome shotgun (WGS) entry which is preliminary data.</text>
</comment>
<keyword evidence="6" id="KW-1185">Reference proteome</keyword>
<feature type="compositionally biased region" description="Low complexity" evidence="3">
    <location>
        <begin position="993"/>
        <end position="1004"/>
    </location>
</feature>
<dbReference type="PANTHER" id="PTHR18870">
    <property type="entry name" value="PROTEIN TAG-278-RELATED"/>
    <property type="match status" value="1"/>
</dbReference>
<feature type="coiled-coil region" evidence="2">
    <location>
        <begin position="195"/>
        <end position="244"/>
    </location>
</feature>
<feature type="coiled-coil region" evidence="2">
    <location>
        <begin position="268"/>
        <end position="298"/>
    </location>
</feature>